<organism evidence="1 2">
    <name type="scientific">Acaulospora morrowiae</name>
    <dbReference type="NCBI Taxonomy" id="94023"/>
    <lineage>
        <taxon>Eukaryota</taxon>
        <taxon>Fungi</taxon>
        <taxon>Fungi incertae sedis</taxon>
        <taxon>Mucoromycota</taxon>
        <taxon>Glomeromycotina</taxon>
        <taxon>Glomeromycetes</taxon>
        <taxon>Diversisporales</taxon>
        <taxon>Acaulosporaceae</taxon>
        <taxon>Acaulospora</taxon>
    </lineage>
</organism>
<evidence type="ECO:0000313" key="1">
    <source>
        <dbReference type="EMBL" id="CAG8780448.1"/>
    </source>
</evidence>
<protein>
    <submittedName>
        <fullName evidence="1">4303_t:CDS:1</fullName>
    </submittedName>
</protein>
<dbReference type="EMBL" id="CAJVPV010052231">
    <property type="protein sequence ID" value="CAG8780448.1"/>
    <property type="molecule type" value="Genomic_DNA"/>
</dbReference>
<comment type="caution">
    <text evidence="1">The sequence shown here is derived from an EMBL/GenBank/DDBJ whole genome shotgun (WGS) entry which is preliminary data.</text>
</comment>
<name>A0A9N9JK77_9GLOM</name>
<accession>A0A9N9JK77</accession>
<feature type="non-terminal residue" evidence="1">
    <location>
        <position position="72"/>
    </location>
</feature>
<dbReference type="Proteomes" id="UP000789342">
    <property type="component" value="Unassembled WGS sequence"/>
</dbReference>
<keyword evidence="2" id="KW-1185">Reference proteome</keyword>
<dbReference type="AlphaFoldDB" id="A0A9N9JK77"/>
<gene>
    <name evidence="1" type="ORF">AMORRO_LOCUS17271</name>
</gene>
<reference evidence="1" key="1">
    <citation type="submission" date="2021-06" db="EMBL/GenBank/DDBJ databases">
        <authorList>
            <person name="Kallberg Y."/>
            <person name="Tangrot J."/>
            <person name="Rosling A."/>
        </authorList>
    </citation>
    <scope>NUCLEOTIDE SEQUENCE</scope>
    <source>
        <strain evidence="1">CL551</strain>
    </source>
</reference>
<sequence>IITHPRLHDYNPDIQDKFYIPTEPGSTTYLNFVRRQVFSEGIDGDIYGSMFLVGEQSSNISKGIDLWDATDQ</sequence>
<evidence type="ECO:0000313" key="2">
    <source>
        <dbReference type="Proteomes" id="UP000789342"/>
    </source>
</evidence>
<proteinExistence type="predicted"/>